<dbReference type="AlphaFoldDB" id="A0AA38VG10"/>
<evidence type="ECO:0000256" key="2">
    <source>
        <dbReference type="SAM" id="MobiDB-lite"/>
    </source>
</evidence>
<dbReference type="GO" id="GO:0008168">
    <property type="term" value="F:methyltransferase activity"/>
    <property type="evidence" value="ECO:0007669"/>
    <property type="project" value="UniProtKB-KW"/>
</dbReference>
<keyword evidence="4" id="KW-1185">Reference proteome</keyword>
<dbReference type="SUPFAM" id="SSF53335">
    <property type="entry name" value="S-adenosyl-L-methionine-dependent methyltransferases"/>
    <property type="match status" value="1"/>
</dbReference>
<dbReference type="PANTHER" id="PTHR43591:SF10">
    <property type="entry name" value="ABC TRANSMEMBRANE TYPE-1 DOMAIN-CONTAINING PROTEIN-RELATED"/>
    <property type="match status" value="1"/>
</dbReference>
<evidence type="ECO:0000256" key="1">
    <source>
        <dbReference type="ARBA" id="ARBA00038158"/>
    </source>
</evidence>
<dbReference type="PANTHER" id="PTHR43591">
    <property type="entry name" value="METHYLTRANSFERASE"/>
    <property type="match status" value="1"/>
</dbReference>
<gene>
    <name evidence="3" type="ORF">NKR23_g12086</name>
</gene>
<keyword evidence="3" id="KW-0808">Transferase</keyword>
<name>A0AA38VG10_9PEZI</name>
<comment type="similarity">
    <text evidence="1">Belongs to the methyltransferase superfamily. LaeA methyltransferase family.</text>
</comment>
<sequence>MASSSPTELSLPQANNPLDEADQLDVEQTLPTEVDPDPEHDDADSAVGDHAAPSLASLTESILQYRTLLGRTYQSSKTNDYWAPNDEPQNDGLDMFHNAVTMLLEDKLFLAPIGANPKRVLDIATGTGLWAMDFADAFPETEVIGTDISPIQSRWVPPNLEFQIDDMNLPWTWPEDHFDLIHLRVLYGCVPDWEELYKKARRYLQPGGWLQDFEMDTLLESDHDTLSPEEKETLRVWGDLFIEAGKKTGRSFDIARGHQIKEKMEAAGFVDVVEKKMKIPCGQWPKDSRSKHIGALVQFSIEESLDGLVAYLGTQVLDWSVEEVTVLTAKLRRIVKRKWSCTYIPAAIVYGRKP</sequence>
<dbReference type="InterPro" id="IPR029063">
    <property type="entry name" value="SAM-dependent_MTases_sf"/>
</dbReference>
<dbReference type="EMBL" id="JANBVO010000081">
    <property type="protein sequence ID" value="KAJ9130691.1"/>
    <property type="molecule type" value="Genomic_DNA"/>
</dbReference>
<protein>
    <submittedName>
        <fullName evidence="3">Methyltransferase domain-containing protein</fullName>
    </submittedName>
</protein>
<dbReference type="Proteomes" id="UP001174694">
    <property type="component" value="Unassembled WGS sequence"/>
</dbReference>
<reference evidence="3" key="1">
    <citation type="submission" date="2022-07" db="EMBL/GenBank/DDBJ databases">
        <title>Fungi with potential for degradation of polypropylene.</title>
        <authorList>
            <person name="Gostincar C."/>
        </authorList>
    </citation>
    <scope>NUCLEOTIDE SEQUENCE</scope>
    <source>
        <strain evidence="3">EXF-13308</strain>
    </source>
</reference>
<accession>A0AA38VG10</accession>
<dbReference type="CDD" id="cd02440">
    <property type="entry name" value="AdoMet_MTases"/>
    <property type="match status" value="1"/>
</dbReference>
<evidence type="ECO:0000313" key="3">
    <source>
        <dbReference type="EMBL" id="KAJ9130691.1"/>
    </source>
</evidence>
<proteinExistence type="inferred from homology"/>
<dbReference type="Gene3D" id="3.40.50.150">
    <property type="entry name" value="Vaccinia Virus protein VP39"/>
    <property type="match status" value="1"/>
</dbReference>
<dbReference type="Pfam" id="PF13489">
    <property type="entry name" value="Methyltransf_23"/>
    <property type="match status" value="1"/>
</dbReference>
<feature type="compositionally biased region" description="Polar residues" evidence="2">
    <location>
        <begin position="1"/>
        <end position="16"/>
    </location>
</feature>
<organism evidence="3 4">
    <name type="scientific">Pleurostoma richardsiae</name>
    <dbReference type="NCBI Taxonomy" id="41990"/>
    <lineage>
        <taxon>Eukaryota</taxon>
        <taxon>Fungi</taxon>
        <taxon>Dikarya</taxon>
        <taxon>Ascomycota</taxon>
        <taxon>Pezizomycotina</taxon>
        <taxon>Sordariomycetes</taxon>
        <taxon>Sordariomycetidae</taxon>
        <taxon>Calosphaeriales</taxon>
        <taxon>Pleurostomataceae</taxon>
        <taxon>Pleurostoma</taxon>
    </lineage>
</organism>
<keyword evidence="3" id="KW-0489">Methyltransferase</keyword>
<feature type="compositionally biased region" description="Acidic residues" evidence="2">
    <location>
        <begin position="34"/>
        <end position="44"/>
    </location>
</feature>
<comment type="caution">
    <text evidence="3">The sequence shown here is derived from an EMBL/GenBank/DDBJ whole genome shotgun (WGS) entry which is preliminary data.</text>
</comment>
<dbReference type="GO" id="GO:0032259">
    <property type="term" value="P:methylation"/>
    <property type="evidence" value="ECO:0007669"/>
    <property type="project" value="UniProtKB-KW"/>
</dbReference>
<feature type="region of interest" description="Disordered" evidence="2">
    <location>
        <begin position="1"/>
        <end position="49"/>
    </location>
</feature>
<evidence type="ECO:0000313" key="4">
    <source>
        <dbReference type="Proteomes" id="UP001174694"/>
    </source>
</evidence>